<evidence type="ECO:0000256" key="2">
    <source>
        <dbReference type="ARBA" id="ARBA00022692"/>
    </source>
</evidence>
<dbReference type="PANTHER" id="PTHR42198:SF1">
    <property type="entry name" value="INTEGRAL MEMBRANE PROTEIN"/>
    <property type="match status" value="1"/>
</dbReference>
<evidence type="ECO:0000256" key="1">
    <source>
        <dbReference type="ARBA" id="ARBA00004141"/>
    </source>
</evidence>
<sequence>MLDWLVKIISDFLGPYKYPPLSTISVLIISIGVGLTSVLANFLLVDVKKLRSYSEEIKEWRREMRKALLSGDKKQIVKLRKKEPYIRRIEAEVMAERMKPSLIFMLPLWIFFIIFAGAFTTEIGYVAQLPFSIPFAGDKANFVTWYIICSILTLPLLQKAFKLSF</sequence>
<dbReference type="InterPro" id="IPR002809">
    <property type="entry name" value="EMC3/TMCO1"/>
</dbReference>
<reference evidence="8 9" key="1">
    <citation type="submission" date="2018-06" db="EMBL/GenBank/DDBJ databases">
        <title>Extensive metabolic versatility and redundancy in microbially diverse, dynamic hydrothermal sediments.</title>
        <authorList>
            <person name="Dombrowski N."/>
            <person name="Teske A."/>
            <person name="Baker B.J."/>
        </authorList>
    </citation>
    <scope>NUCLEOTIDE SEQUENCE [LARGE SCALE GENOMIC DNA]</scope>
    <source>
        <strain evidence="7">B20_G2</strain>
        <strain evidence="6">B29_G17</strain>
    </source>
</reference>
<keyword evidence="3 5" id="KW-1133">Transmembrane helix</keyword>
<dbReference type="Pfam" id="PF01956">
    <property type="entry name" value="EMC3_TMCO1"/>
    <property type="match status" value="1"/>
</dbReference>
<dbReference type="SMART" id="SM01415">
    <property type="entry name" value="DUF106"/>
    <property type="match status" value="1"/>
</dbReference>
<evidence type="ECO:0008006" key="10">
    <source>
        <dbReference type="Google" id="ProtNLM"/>
    </source>
</evidence>
<evidence type="ECO:0000313" key="8">
    <source>
        <dbReference type="Proteomes" id="UP000268446"/>
    </source>
</evidence>
<dbReference type="AlphaFoldDB" id="A0A497EY98"/>
<dbReference type="GO" id="GO:0016020">
    <property type="term" value="C:membrane"/>
    <property type="evidence" value="ECO:0007669"/>
    <property type="project" value="UniProtKB-SubCell"/>
</dbReference>
<dbReference type="EMBL" id="QMRA01000041">
    <property type="protein sequence ID" value="RLE53963.1"/>
    <property type="molecule type" value="Genomic_DNA"/>
</dbReference>
<dbReference type="Proteomes" id="UP000269499">
    <property type="component" value="Unassembled WGS sequence"/>
</dbReference>
<evidence type="ECO:0000313" key="6">
    <source>
        <dbReference type="EMBL" id="RLE51628.1"/>
    </source>
</evidence>
<dbReference type="InterPro" id="IPR038978">
    <property type="entry name" value="MJ0935"/>
</dbReference>
<gene>
    <name evidence="6" type="ORF">DRJ20_01755</name>
    <name evidence="7" type="ORF">DRJ26_02520</name>
</gene>
<dbReference type="PANTHER" id="PTHR42198">
    <property type="entry name" value="INTEGRAL MEMBRANE PROTEIN"/>
    <property type="match status" value="1"/>
</dbReference>
<feature type="transmembrane region" description="Helical" evidence="5">
    <location>
        <begin position="140"/>
        <end position="157"/>
    </location>
</feature>
<evidence type="ECO:0000313" key="9">
    <source>
        <dbReference type="Proteomes" id="UP000269499"/>
    </source>
</evidence>
<keyword evidence="2 5" id="KW-0812">Transmembrane</keyword>
<dbReference type="Proteomes" id="UP000268446">
    <property type="component" value="Unassembled WGS sequence"/>
</dbReference>
<proteinExistence type="predicted"/>
<comment type="subcellular location">
    <subcellularLocation>
        <location evidence="1">Membrane</location>
        <topology evidence="1">Multi-pass membrane protein</topology>
    </subcellularLocation>
</comment>
<evidence type="ECO:0000313" key="7">
    <source>
        <dbReference type="EMBL" id="RLE53963.1"/>
    </source>
</evidence>
<evidence type="ECO:0000256" key="4">
    <source>
        <dbReference type="ARBA" id="ARBA00023136"/>
    </source>
</evidence>
<evidence type="ECO:0000256" key="5">
    <source>
        <dbReference type="SAM" id="Phobius"/>
    </source>
</evidence>
<evidence type="ECO:0000256" key="3">
    <source>
        <dbReference type="ARBA" id="ARBA00022989"/>
    </source>
</evidence>
<organism evidence="6 8">
    <name type="scientific">Thermoproteota archaeon</name>
    <dbReference type="NCBI Taxonomy" id="2056631"/>
    <lineage>
        <taxon>Archaea</taxon>
        <taxon>Thermoproteota</taxon>
    </lineage>
</organism>
<feature type="transmembrane region" description="Helical" evidence="5">
    <location>
        <begin position="20"/>
        <end position="44"/>
    </location>
</feature>
<keyword evidence="4 5" id="KW-0472">Membrane</keyword>
<comment type="caution">
    <text evidence="6">The sequence shown here is derived from an EMBL/GenBank/DDBJ whole genome shotgun (WGS) entry which is preliminary data.</text>
</comment>
<feature type="transmembrane region" description="Helical" evidence="5">
    <location>
        <begin position="102"/>
        <end position="120"/>
    </location>
</feature>
<protein>
    <recommendedName>
        <fullName evidence="10">DUF106 domain-containing protein</fullName>
    </recommendedName>
</protein>
<dbReference type="EMBL" id="QMQZ01000041">
    <property type="protein sequence ID" value="RLE51628.1"/>
    <property type="molecule type" value="Genomic_DNA"/>
</dbReference>
<name>A0A497EY98_9CREN</name>
<accession>A0A497EY98</accession>